<reference evidence="1 2" key="1">
    <citation type="submission" date="2019-01" db="EMBL/GenBank/DDBJ databases">
        <title>Sequencing of cultivated peanut Arachis hypogaea provides insights into genome evolution and oil improvement.</title>
        <authorList>
            <person name="Chen X."/>
        </authorList>
    </citation>
    <scope>NUCLEOTIDE SEQUENCE [LARGE SCALE GENOMIC DNA]</scope>
    <source>
        <strain evidence="2">cv. Fuhuasheng</strain>
        <tissue evidence="1">Leaves</tissue>
    </source>
</reference>
<comment type="caution">
    <text evidence="1">The sequence shown here is derived from an EMBL/GenBank/DDBJ whole genome shotgun (WGS) entry which is preliminary data.</text>
</comment>
<sequence length="128" mass="14863">MPRWSQQRLADVANLNFVPNQLRSPSSSPELQTTAADSFSDHPLHRLQLQTACTPLSANTPMVIRCRIIFFRKDGWSFHIHLLQGPSLLMVKVHSLHCQRLPTHYRLLQSHLWVKKVYMADIWDVLLI</sequence>
<evidence type="ECO:0000313" key="1">
    <source>
        <dbReference type="EMBL" id="RYQ94043.1"/>
    </source>
</evidence>
<name>A0A444XWB9_ARAHY</name>
<proteinExistence type="predicted"/>
<gene>
    <name evidence="1" type="ORF">Ahy_B09g100247</name>
</gene>
<evidence type="ECO:0000313" key="2">
    <source>
        <dbReference type="Proteomes" id="UP000289738"/>
    </source>
</evidence>
<keyword evidence="2" id="KW-1185">Reference proteome</keyword>
<dbReference type="EMBL" id="SDMP01000019">
    <property type="protein sequence ID" value="RYQ94043.1"/>
    <property type="molecule type" value="Genomic_DNA"/>
</dbReference>
<organism evidence="1 2">
    <name type="scientific">Arachis hypogaea</name>
    <name type="common">Peanut</name>
    <dbReference type="NCBI Taxonomy" id="3818"/>
    <lineage>
        <taxon>Eukaryota</taxon>
        <taxon>Viridiplantae</taxon>
        <taxon>Streptophyta</taxon>
        <taxon>Embryophyta</taxon>
        <taxon>Tracheophyta</taxon>
        <taxon>Spermatophyta</taxon>
        <taxon>Magnoliopsida</taxon>
        <taxon>eudicotyledons</taxon>
        <taxon>Gunneridae</taxon>
        <taxon>Pentapetalae</taxon>
        <taxon>rosids</taxon>
        <taxon>fabids</taxon>
        <taxon>Fabales</taxon>
        <taxon>Fabaceae</taxon>
        <taxon>Papilionoideae</taxon>
        <taxon>50 kb inversion clade</taxon>
        <taxon>dalbergioids sensu lato</taxon>
        <taxon>Dalbergieae</taxon>
        <taxon>Pterocarpus clade</taxon>
        <taxon>Arachis</taxon>
    </lineage>
</organism>
<dbReference type="Proteomes" id="UP000289738">
    <property type="component" value="Chromosome B09"/>
</dbReference>
<dbReference type="AlphaFoldDB" id="A0A444XWB9"/>
<accession>A0A444XWB9</accession>
<protein>
    <submittedName>
        <fullName evidence="1">Uncharacterized protein</fullName>
    </submittedName>
</protein>